<dbReference type="AlphaFoldDB" id="A0A1V6UJ50"/>
<dbReference type="Gene3D" id="3.40.462.20">
    <property type="match status" value="1"/>
</dbReference>
<feature type="domain" description="FAD-binding PCMH-type" evidence="5">
    <location>
        <begin position="40"/>
        <end position="209"/>
    </location>
</feature>
<sequence length="382" mass="41558">MTLAEFVLYIKSRLSEEGEVLTDRADAKFWTTPKRWSNVGVKVPGAVVRPACEDDVVQAVKAAAITQTPFVTATGGHSPWSSIGDNGFVIDMSNFKGIDVDPCCETVQVRGGVLHKEFQVELARHEQCTAIGDANTIGVIPFFLGGGISLYSGQFGFGSDNILSARVVTADGSLLEASDTTNQDLFWAIRGAGQFFGVVTELTIRTYPLSTLGSTLGGHSFCQLTFPISQAREVTMIMKELMVDPSTPTSGHLMIVSRPPDFQQMIVINAHYIGNPDKAQFAFQRLTDLNPIETTTRMLLFENHSDFPLAKSSPGDIRSINLIGLAEFTSGKFLAMAKLHQDLITNYPDAKGTQVIFGWRAPVCQLPITDTSFGNAGQLLWL</sequence>
<name>A0A1V6UJ50_9EURO</name>
<keyword evidence="7" id="KW-1185">Reference proteome</keyword>
<dbReference type="STRING" id="36646.A0A1V6UJ50"/>
<reference evidence="7" key="1">
    <citation type="journal article" date="2017" name="Nat. Microbiol.">
        <title>Global analysis of biosynthetic gene clusters reveals vast potential of secondary metabolite production in Penicillium species.</title>
        <authorList>
            <person name="Nielsen J.C."/>
            <person name="Grijseels S."/>
            <person name="Prigent S."/>
            <person name="Ji B."/>
            <person name="Dainat J."/>
            <person name="Nielsen K.F."/>
            <person name="Frisvad J.C."/>
            <person name="Workman M."/>
            <person name="Nielsen J."/>
        </authorList>
    </citation>
    <scope>NUCLEOTIDE SEQUENCE [LARGE SCALE GENOMIC DNA]</scope>
    <source>
        <strain evidence="7">IBT 31321</strain>
    </source>
</reference>
<dbReference type="InterPro" id="IPR036318">
    <property type="entry name" value="FAD-bd_PCMH-like_sf"/>
</dbReference>
<dbReference type="Proteomes" id="UP000191500">
    <property type="component" value="Unassembled WGS sequence"/>
</dbReference>
<dbReference type="InterPro" id="IPR050416">
    <property type="entry name" value="FAD-linked_Oxidoreductase"/>
</dbReference>
<evidence type="ECO:0000313" key="7">
    <source>
        <dbReference type="Proteomes" id="UP000191500"/>
    </source>
</evidence>
<proteinExistence type="inferred from homology"/>
<evidence type="ECO:0000313" key="6">
    <source>
        <dbReference type="EMBL" id="OQE38458.1"/>
    </source>
</evidence>
<evidence type="ECO:0000256" key="2">
    <source>
        <dbReference type="ARBA" id="ARBA00022630"/>
    </source>
</evidence>
<accession>A0A1V6UJ50</accession>
<dbReference type="EMBL" id="MDDG01000008">
    <property type="protein sequence ID" value="OQE38458.1"/>
    <property type="molecule type" value="Genomic_DNA"/>
</dbReference>
<keyword evidence="4" id="KW-0560">Oxidoreductase</keyword>
<evidence type="ECO:0000256" key="3">
    <source>
        <dbReference type="ARBA" id="ARBA00022827"/>
    </source>
</evidence>
<dbReference type="SUPFAM" id="SSF56176">
    <property type="entry name" value="FAD-binding/transporter-associated domain-like"/>
    <property type="match status" value="1"/>
</dbReference>
<gene>
    <name evidence="6" type="ORF">PENCOP_c008G06355</name>
</gene>
<dbReference type="Pfam" id="PF01565">
    <property type="entry name" value="FAD_binding_4"/>
    <property type="match status" value="1"/>
</dbReference>
<dbReference type="GO" id="GO:0071949">
    <property type="term" value="F:FAD binding"/>
    <property type="evidence" value="ECO:0007669"/>
    <property type="project" value="InterPro"/>
</dbReference>
<organism evidence="6 7">
    <name type="scientific">Penicillium coprophilum</name>
    <dbReference type="NCBI Taxonomy" id="36646"/>
    <lineage>
        <taxon>Eukaryota</taxon>
        <taxon>Fungi</taxon>
        <taxon>Dikarya</taxon>
        <taxon>Ascomycota</taxon>
        <taxon>Pezizomycotina</taxon>
        <taxon>Eurotiomycetes</taxon>
        <taxon>Eurotiomycetidae</taxon>
        <taxon>Eurotiales</taxon>
        <taxon>Aspergillaceae</taxon>
        <taxon>Penicillium</taxon>
    </lineage>
</organism>
<dbReference type="InterPro" id="IPR016167">
    <property type="entry name" value="FAD-bd_PCMH_sub1"/>
</dbReference>
<dbReference type="PANTHER" id="PTHR42973">
    <property type="entry name" value="BINDING OXIDOREDUCTASE, PUTATIVE (AFU_ORTHOLOGUE AFUA_1G17690)-RELATED"/>
    <property type="match status" value="1"/>
</dbReference>
<dbReference type="GO" id="GO:0016491">
    <property type="term" value="F:oxidoreductase activity"/>
    <property type="evidence" value="ECO:0007669"/>
    <property type="project" value="UniProtKB-KW"/>
</dbReference>
<comment type="similarity">
    <text evidence="1">Belongs to the oxygen-dependent FAD-linked oxidoreductase family.</text>
</comment>
<dbReference type="InterPro" id="IPR016166">
    <property type="entry name" value="FAD-bd_PCMH"/>
</dbReference>
<evidence type="ECO:0000256" key="1">
    <source>
        <dbReference type="ARBA" id="ARBA00005466"/>
    </source>
</evidence>
<protein>
    <recommendedName>
        <fullName evidence="5">FAD-binding PCMH-type domain-containing protein</fullName>
    </recommendedName>
</protein>
<keyword evidence="3" id="KW-0274">FAD</keyword>
<dbReference type="PANTHER" id="PTHR42973:SF7">
    <property type="entry name" value="FAD-BINDING PCMH-TYPE DOMAIN-CONTAINING PROTEIN"/>
    <property type="match status" value="1"/>
</dbReference>
<evidence type="ECO:0000256" key="4">
    <source>
        <dbReference type="ARBA" id="ARBA00023002"/>
    </source>
</evidence>
<dbReference type="InterPro" id="IPR016169">
    <property type="entry name" value="FAD-bd_PCMH_sub2"/>
</dbReference>
<dbReference type="Gene3D" id="3.30.465.10">
    <property type="match status" value="1"/>
</dbReference>
<dbReference type="PROSITE" id="PS51387">
    <property type="entry name" value="FAD_PCMH"/>
    <property type="match status" value="1"/>
</dbReference>
<dbReference type="InterPro" id="IPR006094">
    <property type="entry name" value="Oxid_FAD_bind_N"/>
</dbReference>
<evidence type="ECO:0000259" key="5">
    <source>
        <dbReference type="PROSITE" id="PS51387"/>
    </source>
</evidence>
<comment type="caution">
    <text evidence="6">The sequence shown here is derived from an EMBL/GenBank/DDBJ whole genome shotgun (WGS) entry which is preliminary data.</text>
</comment>
<dbReference type="Gene3D" id="3.30.43.10">
    <property type="entry name" value="Uridine Diphospho-n-acetylenolpyruvylglucosamine Reductase, domain 2"/>
    <property type="match status" value="1"/>
</dbReference>
<keyword evidence="2" id="KW-0285">Flavoprotein</keyword>